<gene>
    <name evidence="1" type="ORF">BpHYR1_010595</name>
</gene>
<name>A0A3M7PRG6_BRAPC</name>
<accession>A0A3M7PRG6</accession>
<sequence length="149" mass="17557">MFYHPYYYSFVASERRRALALYNYLLIQFNDALFVHTFALIKRSLAEFQSLKVVGNLTYFYIVDNKFLKAIWANMSCLCGRSVTNLWHQVHSLEASSDSVINTLRFSPVRLFKLLHVTLIKKDTHSYTCLQIFNNAYVLLKKKMQINLK</sequence>
<evidence type="ECO:0000313" key="2">
    <source>
        <dbReference type="Proteomes" id="UP000276133"/>
    </source>
</evidence>
<keyword evidence="2" id="KW-1185">Reference proteome</keyword>
<protein>
    <submittedName>
        <fullName evidence="1">Uncharacterized protein</fullName>
    </submittedName>
</protein>
<proteinExistence type="predicted"/>
<dbReference type="Proteomes" id="UP000276133">
    <property type="component" value="Unassembled WGS sequence"/>
</dbReference>
<organism evidence="1 2">
    <name type="scientific">Brachionus plicatilis</name>
    <name type="common">Marine rotifer</name>
    <name type="synonym">Brachionus muelleri</name>
    <dbReference type="NCBI Taxonomy" id="10195"/>
    <lineage>
        <taxon>Eukaryota</taxon>
        <taxon>Metazoa</taxon>
        <taxon>Spiralia</taxon>
        <taxon>Gnathifera</taxon>
        <taxon>Rotifera</taxon>
        <taxon>Eurotatoria</taxon>
        <taxon>Monogononta</taxon>
        <taxon>Pseudotrocha</taxon>
        <taxon>Ploima</taxon>
        <taxon>Brachionidae</taxon>
        <taxon>Brachionus</taxon>
    </lineage>
</organism>
<evidence type="ECO:0000313" key="1">
    <source>
        <dbReference type="EMBL" id="RNA01371.1"/>
    </source>
</evidence>
<comment type="caution">
    <text evidence="1">The sequence shown here is derived from an EMBL/GenBank/DDBJ whole genome shotgun (WGS) entry which is preliminary data.</text>
</comment>
<dbReference type="EMBL" id="REGN01009359">
    <property type="protein sequence ID" value="RNA01371.1"/>
    <property type="molecule type" value="Genomic_DNA"/>
</dbReference>
<reference evidence="1 2" key="1">
    <citation type="journal article" date="2018" name="Sci. Rep.">
        <title>Genomic signatures of local adaptation to the degree of environmental predictability in rotifers.</title>
        <authorList>
            <person name="Franch-Gras L."/>
            <person name="Hahn C."/>
            <person name="Garcia-Roger E.M."/>
            <person name="Carmona M.J."/>
            <person name="Serra M."/>
            <person name="Gomez A."/>
        </authorList>
    </citation>
    <scope>NUCLEOTIDE SEQUENCE [LARGE SCALE GENOMIC DNA]</scope>
    <source>
        <strain evidence="1">HYR1</strain>
    </source>
</reference>
<dbReference type="AlphaFoldDB" id="A0A3M7PRG6"/>
<dbReference type="OrthoDB" id="10614293at2759"/>